<evidence type="ECO:0000313" key="2">
    <source>
        <dbReference type="EMBL" id="SFU17871.1"/>
    </source>
</evidence>
<dbReference type="STRING" id="999627.SAMN05216236_1416"/>
<dbReference type="OrthoDB" id="8446141at2"/>
<sequence length="247" mass="27643">MTAAKSLLALSMHKAGSSITNKILTDFCCEKGIEIDDISQGVLASPLPEREVFLRAQSGMHRGGAYFGMARGPYVRDMKIIPALRIVVQLRDPRDCITSAYFSYTKSHRPPADPEKLKEFMARRDELKMMSIDEFACDRAQNYVNRMTILADILADHPEALVLKYEEMVTDTPAWLNRIAAFLDQPVTDSLRDRLGHKIDFSVAREDVSKHKRQVAPGDHARKLTPQTIAVLNAKLAAPMGRLGYGI</sequence>
<dbReference type="InterPro" id="IPR027417">
    <property type="entry name" value="P-loop_NTPase"/>
</dbReference>
<proteinExistence type="predicted"/>
<dbReference type="Proteomes" id="UP000182466">
    <property type="component" value="Unassembled WGS sequence"/>
</dbReference>
<name>A0A1I7E1Q5_9RHOB</name>
<dbReference type="RefSeq" id="WP_074920746.1">
    <property type="nucleotide sequence ID" value="NZ_FPAW01000041.1"/>
</dbReference>
<accession>A0A1I7E1Q5</accession>
<evidence type="ECO:0000259" key="1">
    <source>
        <dbReference type="Pfam" id="PF00685"/>
    </source>
</evidence>
<dbReference type="Gene3D" id="3.40.50.300">
    <property type="entry name" value="P-loop containing nucleotide triphosphate hydrolases"/>
    <property type="match status" value="1"/>
</dbReference>
<dbReference type="SUPFAM" id="SSF52540">
    <property type="entry name" value="P-loop containing nucleoside triphosphate hydrolases"/>
    <property type="match status" value="1"/>
</dbReference>
<reference evidence="2 3" key="1">
    <citation type="submission" date="2016-10" db="EMBL/GenBank/DDBJ databases">
        <authorList>
            <person name="de Groot N.N."/>
        </authorList>
    </citation>
    <scope>NUCLEOTIDE SEQUENCE [LARGE SCALE GENOMIC DNA]</scope>
    <source>
        <strain evidence="2 3">CGMCC 1.10959</strain>
    </source>
</reference>
<dbReference type="GO" id="GO:0008146">
    <property type="term" value="F:sulfotransferase activity"/>
    <property type="evidence" value="ECO:0007669"/>
    <property type="project" value="InterPro"/>
</dbReference>
<keyword evidence="2" id="KW-0808">Transferase</keyword>
<protein>
    <submittedName>
        <fullName evidence="2">Sulfotransferase domain-containing protein</fullName>
    </submittedName>
</protein>
<feature type="domain" description="Sulfotransferase" evidence="1">
    <location>
        <begin position="82"/>
        <end position="211"/>
    </location>
</feature>
<keyword evidence="3" id="KW-1185">Reference proteome</keyword>
<organism evidence="2 3">
    <name type="scientific">Sedimentitalea nanhaiensis</name>
    <dbReference type="NCBI Taxonomy" id="999627"/>
    <lineage>
        <taxon>Bacteria</taxon>
        <taxon>Pseudomonadati</taxon>
        <taxon>Pseudomonadota</taxon>
        <taxon>Alphaproteobacteria</taxon>
        <taxon>Rhodobacterales</taxon>
        <taxon>Paracoccaceae</taxon>
        <taxon>Sedimentitalea</taxon>
    </lineage>
</organism>
<gene>
    <name evidence="2" type="ORF">SAMN05216236_1416</name>
</gene>
<dbReference type="Pfam" id="PF00685">
    <property type="entry name" value="Sulfotransfer_1"/>
    <property type="match status" value="1"/>
</dbReference>
<dbReference type="EMBL" id="FPAW01000041">
    <property type="protein sequence ID" value="SFU17871.1"/>
    <property type="molecule type" value="Genomic_DNA"/>
</dbReference>
<dbReference type="InterPro" id="IPR000863">
    <property type="entry name" value="Sulfotransferase_dom"/>
</dbReference>
<evidence type="ECO:0000313" key="3">
    <source>
        <dbReference type="Proteomes" id="UP000182466"/>
    </source>
</evidence>
<dbReference type="AlphaFoldDB" id="A0A1I7E1Q5"/>